<protein>
    <submittedName>
        <fullName evidence="2">Uncharacterized protein</fullName>
    </submittedName>
</protein>
<dbReference type="Proteomes" id="UP000013984">
    <property type="component" value="Unassembled WGS sequence"/>
</dbReference>
<dbReference type="EMBL" id="AOGZ02000014">
    <property type="protein sequence ID" value="EOQ96468.1"/>
    <property type="molecule type" value="Genomic_DNA"/>
</dbReference>
<proteinExistence type="predicted"/>
<organism evidence="2 3">
    <name type="scientific">Leptospira wolbachii serovar Codice str. CDC</name>
    <dbReference type="NCBI Taxonomy" id="1218599"/>
    <lineage>
        <taxon>Bacteria</taxon>
        <taxon>Pseudomonadati</taxon>
        <taxon>Spirochaetota</taxon>
        <taxon>Spirochaetia</taxon>
        <taxon>Leptospirales</taxon>
        <taxon>Leptospiraceae</taxon>
        <taxon>Leptospira</taxon>
    </lineage>
</organism>
<accession>R9A2N6</accession>
<dbReference type="AlphaFoldDB" id="R9A2N6"/>
<evidence type="ECO:0000313" key="2">
    <source>
        <dbReference type="EMBL" id="EOQ96468.1"/>
    </source>
</evidence>
<reference evidence="2" key="1">
    <citation type="submission" date="2013-04" db="EMBL/GenBank/DDBJ databases">
        <authorList>
            <person name="Harkins D.M."/>
            <person name="Durkin A.S."/>
            <person name="Brinkac L.M."/>
            <person name="Haft D.H."/>
            <person name="Selengut J.D."/>
            <person name="Sanka R."/>
            <person name="DePew J."/>
            <person name="Purushe J."/>
            <person name="Galloway R.L."/>
            <person name="Vinetz J.M."/>
            <person name="Sutton G.G."/>
            <person name="Nierman W.C."/>
            <person name="Fouts D.E."/>
        </authorList>
    </citation>
    <scope>NUCLEOTIDE SEQUENCE [LARGE SCALE GENOMIC DNA]</scope>
    <source>
        <strain evidence="2">CDC</strain>
    </source>
</reference>
<gene>
    <name evidence="2" type="ORF">LEP1GSC195_2291</name>
</gene>
<feature type="compositionally biased region" description="Basic and acidic residues" evidence="1">
    <location>
        <begin position="224"/>
        <end position="255"/>
    </location>
</feature>
<dbReference type="STRING" id="1218599.LEP1GSC195_2291"/>
<feature type="region of interest" description="Disordered" evidence="1">
    <location>
        <begin position="224"/>
        <end position="280"/>
    </location>
</feature>
<name>R9A2N6_9LEPT</name>
<evidence type="ECO:0000313" key="3">
    <source>
        <dbReference type="Proteomes" id="UP000013984"/>
    </source>
</evidence>
<comment type="caution">
    <text evidence="2">The sequence shown here is derived from an EMBL/GenBank/DDBJ whole genome shotgun (WGS) entry which is preliminary data.</text>
</comment>
<evidence type="ECO:0000256" key="1">
    <source>
        <dbReference type="SAM" id="MobiDB-lite"/>
    </source>
</evidence>
<sequence>MNIRLSFLGSFSVSFITFGIFLTSALTTTANAHPSLEDRPLRIFFHCGKELFTHVDEEGRGGLSALLGFVEREKMDLDLKRGKGYMLYPFSPKDKPLEFPFDGFTLGKPREMNHGPVKLGLGSIQELIDVKNIEDYDGWIVYVGPDDETKIPLLPWQNHPELPLFLLVEGKPQARFRYLANVHQIECPKDYGRLGTLNLFFRKRNLIRLDYKLESINLADRNRSWKQRKESETEEGLEKPTLKTKDIGKKEDKSNKMSGGPGSSYDREILGTEIGFGKSP</sequence>
<keyword evidence="3" id="KW-1185">Reference proteome</keyword>